<keyword evidence="1" id="KW-1133">Transmembrane helix</keyword>
<protein>
    <submittedName>
        <fullName evidence="2">Uncharacterized protein</fullName>
    </submittedName>
</protein>
<feature type="transmembrane region" description="Helical" evidence="1">
    <location>
        <begin position="6"/>
        <end position="24"/>
    </location>
</feature>
<keyword evidence="3" id="KW-1185">Reference proteome</keyword>
<dbReference type="STRING" id="229205.SAMN05444372_10960"/>
<dbReference type="AlphaFoldDB" id="A0A1M5M6S6"/>
<reference evidence="3" key="1">
    <citation type="submission" date="2016-11" db="EMBL/GenBank/DDBJ databases">
        <authorList>
            <person name="Varghese N."/>
            <person name="Submissions S."/>
        </authorList>
    </citation>
    <scope>NUCLEOTIDE SEQUENCE [LARGE SCALE GENOMIC DNA]</scope>
    <source>
        <strain evidence="3">DSM 17659</strain>
    </source>
</reference>
<organism evidence="2 3">
    <name type="scientific">Flavobacterium micromati</name>
    <dbReference type="NCBI Taxonomy" id="229205"/>
    <lineage>
        <taxon>Bacteria</taxon>
        <taxon>Pseudomonadati</taxon>
        <taxon>Bacteroidota</taxon>
        <taxon>Flavobacteriia</taxon>
        <taxon>Flavobacteriales</taxon>
        <taxon>Flavobacteriaceae</taxon>
        <taxon>Flavobacterium</taxon>
    </lineage>
</organism>
<accession>A0A1M5M6S6</accession>
<keyword evidence="1" id="KW-0472">Membrane</keyword>
<name>A0A1M5M6S6_9FLAO</name>
<proteinExistence type="predicted"/>
<keyword evidence="1" id="KW-0812">Transmembrane</keyword>
<dbReference type="EMBL" id="FQWF01000009">
    <property type="protein sequence ID" value="SHG72639.1"/>
    <property type="molecule type" value="Genomic_DNA"/>
</dbReference>
<dbReference type="Proteomes" id="UP000184020">
    <property type="component" value="Unassembled WGS sequence"/>
</dbReference>
<evidence type="ECO:0000313" key="2">
    <source>
        <dbReference type="EMBL" id="SHG72639.1"/>
    </source>
</evidence>
<sequence length="35" mass="4094">MAPKAPFIVLNSVLTLHYIAYFNLNIIEIEMGFYF</sequence>
<evidence type="ECO:0000313" key="3">
    <source>
        <dbReference type="Proteomes" id="UP000184020"/>
    </source>
</evidence>
<gene>
    <name evidence="2" type="ORF">SAMN05444372_10960</name>
</gene>
<evidence type="ECO:0000256" key="1">
    <source>
        <dbReference type="SAM" id="Phobius"/>
    </source>
</evidence>